<protein>
    <submittedName>
        <fullName evidence="2">Uncharacterized protein</fullName>
    </submittedName>
</protein>
<keyword evidence="1" id="KW-0812">Transmembrane</keyword>
<reference evidence="2" key="1">
    <citation type="journal article" date="2014" name="Front. Microbiol.">
        <title>High frequency of phylogenetically diverse reductive dehalogenase-homologous genes in deep subseafloor sedimentary metagenomes.</title>
        <authorList>
            <person name="Kawai M."/>
            <person name="Futagami T."/>
            <person name="Toyoda A."/>
            <person name="Takaki Y."/>
            <person name="Nishi S."/>
            <person name="Hori S."/>
            <person name="Arai W."/>
            <person name="Tsubouchi T."/>
            <person name="Morono Y."/>
            <person name="Uchiyama I."/>
            <person name="Ito T."/>
            <person name="Fujiyama A."/>
            <person name="Inagaki F."/>
            <person name="Takami H."/>
        </authorList>
    </citation>
    <scope>NUCLEOTIDE SEQUENCE</scope>
    <source>
        <strain evidence="2">Expedition CK06-06</strain>
    </source>
</reference>
<feature type="transmembrane region" description="Helical" evidence="1">
    <location>
        <begin position="44"/>
        <end position="67"/>
    </location>
</feature>
<evidence type="ECO:0000313" key="2">
    <source>
        <dbReference type="EMBL" id="GAI77132.1"/>
    </source>
</evidence>
<accession>X1R8R5</accession>
<dbReference type="EMBL" id="BARW01006526">
    <property type="protein sequence ID" value="GAI77132.1"/>
    <property type="molecule type" value="Genomic_DNA"/>
</dbReference>
<sequence length="267" mass="31256">MKYYDSDVLSLIFILNIDTFIFVVIALLGALITTYILYNPFSRLTKIIQSIVSGSFYLGSVSFIKYFRIEYLSLKRAILISLSWYFIFLIPIVMIVVVLYTIGNNLKIPFISDLCKNTCNILFPNFPSEEKKRELQSRRDLLKYNSMKNNIIDSRYDGKNPEDFFNTAFETIGEYILFSFFQHSKNDYPDYHMSVYFRGGKRSTTMKYFTGLMGIHYGEQPSREPKGRKSLVYKAFKQNSVIRYPQDVKKKKLDPPLKRKIAAFTCI</sequence>
<gene>
    <name evidence="2" type="ORF">S12H4_13713</name>
</gene>
<proteinExistence type="predicted"/>
<organism evidence="2">
    <name type="scientific">marine sediment metagenome</name>
    <dbReference type="NCBI Taxonomy" id="412755"/>
    <lineage>
        <taxon>unclassified sequences</taxon>
        <taxon>metagenomes</taxon>
        <taxon>ecological metagenomes</taxon>
    </lineage>
</organism>
<dbReference type="AlphaFoldDB" id="X1R8R5"/>
<feature type="non-terminal residue" evidence="2">
    <location>
        <position position="267"/>
    </location>
</feature>
<keyword evidence="1" id="KW-0472">Membrane</keyword>
<evidence type="ECO:0000256" key="1">
    <source>
        <dbReference type="SAM" id="Phobius"/>
    </source>
</evidence>
<comment type="caution">
    <text evidence="2">The sequence shown here is derived from an EMBL/GenBank/DDBJ whole genome shotgun (WGS) entry which is preliminary data.</text>
</comment>
<name>X1R8R5_9ZZZZ</name>
<feature type="transmembrane region" description="Helical" evidence="1">
    <location>
        <begin position="12"/>
        <end position="38"/>
    </location>
</feature>
<keyword evidence="1" id="KW-1133">Transmembrane helix</keyword>
<feature type="transmembrane region" description="Helical" evidence="1">
    <location>
        <begin position="79"/>
        <end position="102"/>
    </location>
</feature>